<dbReference type="AlphaFoldDB" id="A0A1Y5I7Q5"/>
<gene>
    <name evidence="2" type="ORF">BE221DRAFT_81117</name>
</gene>
<accession>A0A1Y5I7Q5</accession>
<feature type="region of interest" description="Disordered" evidence="1">
    <location>
        <begin position="87"/>
        <end position="108"/>
    </location>
</feature>
<proteinExistence type="predicted"/>
<feature type="region of interest" description="Disordered" evidence="1">
    <location>
        <begin position="1"/>
        <end position="20"/>
    </location>
</feature>
<organism evidence="2">
    <name type="scientific">Ostreococcus tauri</name>
    <name type="common">Marine green alga</name>
    <dbReference type="NCBI Taxonomy" id="70448"/>
    <lineage>
        <taxon>Eukaryota</taxon>
        <taxon>Viridiplantae</taxon>
        <taxon>Chlorophyta</taxon>
        <taxon>Mamiellophyceae</taxon>
        <taxon>Mamiellales</taxon>
        <taxon>Bathycoccaceae</taxon>
        <taxon>Ostreococcus</taxon>
    </lineage>
</organism>
<sequence length="108" mass="11686">MPRTQLCGDTPSSQVTLSSRRVRLTTRAHAVSNHATYGRPSSRDEAKYASTLSSIDHSTPDTSRIATTRFADHFSTVLANARTVAEPGADACLHPSATSRPPHARKRT</sequence>
<reference evidence="2" key="1">
    <citation type="submission" date="2017-04" db="EMBL/GenBank/DDBJ databases">
        <title>Population genomics of picophytoplankton unveils novel chromosome hypervariability.</title>
        <authorList>
            <consortium name="DOE Joint Genome Institute"/>
            <person name="Blanc-Mathieu R."/>
            <person name="Krasovec M."/>
            <person name="Hebrard M."/>
            <person name="Yau S."/>
            <person name="Desgranges E."/>
            <person name="Martin J."/>
            <person name="Schackwitz W."/>
            <person name="Kuo A."/>
            <person name="Salin G."/>
            <person name="Donnadieu C."/>
            <person name="Desdevises Y."/>
            <person name="Sanchez-Ferandin S."/>
            <person name="Moreau H."/>
            <person name="Rivals E."/>
            <person name="Grigoriev I.V."/>
            <person name="Grimsley N."/>
            <person name="Eyre-Walker A."/>
            <person name="Piganeau G."/>
        </authorList>
    </citation>
    <scope>NUCLEOTIDE SEQUENCE [LARGE SCALE GENOMIC DNA]</scope>
    <source>
        <strain evidence="2">RCC 1115</strain>
    </source>
</reference>
<evidence type="ECO:0000313" key="2">
    <source>
        <dbReference type="EMBL" id="OUS43202.1"/>
    </source>
</evidence>
<protein>
    <submittedName>
        <fullName evidence="2">Uncharacterized protein</fullName>
    </submittedName>
</protein>
<dbReference type="EMBL" id="KZ155832">
    <property type="protein sequence ID" value="OUS43202.1"/>
    <property type="molecule type" value="Genomic_DNA"/>
</dbReference>
<name>A0A1Y5I7Q5_OSTTA</name>
<dbReference type="Proteomes" id="UP000195557">
    <property type="component" value="Unassembled WGS sequence"/>
</dbReference>
<evidence type="ECO:0000256" key="1">
    <source>
        <dbReference type="SAM" id="MobiDB-lite"/>
    </source>
</evidence>